<dbReference type="GO" id="GO:0004252">
    <property type="term" value="F:serine-type endopeptidase activity"/>
    <property type="evidence" value="ECO:0007669"/>
    <property type="project" value="UniProtKB-UniRule"/>
</dbReference>
<sequence>MQAFLPILLIWFAVGQTTRGQRTILSVLSNDSMIDVRHIPQRLSLAGIPTSPKSDKVVAFLSAASIETLKFARCQIVPTSVSTVESDELCEYLHLAGHRMPGLSVACGEDAEVVKLGNRERRDPPTSRSTTTTTPWPMKQRSTTTTTPQPTTLQATITTPTQSITSPARVAPATQPPRPQGDDKLDDPRIHFQTLMRRMKMSDVRQLIKQYPRRNVTIAVIDDGVDFSDPGLAPLRSSFTMSDGRVIDGGWNYVNDSSTLSFDSYHGQFISRIIAAKMTNPYGMAGIASDNVRLLSLQIFEGKKTGSVGNLLKALDMAIDIGVDIISLSMGYRFTADSLGHSRQLMFTMRRAEERGIILVSGAGNDHQNAGRVYPCWFEGSNSICVASLSNDEVYNLSDFSNYGNRVDLAAFGEKMYAGPDGDGSLPLVSGTSFAAPMVTGAAAILLSMGAEPSVVKRLLLEGADHFDSPGRPLNPDGGVLNIFESVKDVIGTYSLRPIDKHTRSLRS</sequence>
<dbReference type="EMBL" id="JAAPAO010000121">
    <property type="protein sequence ID" value="KAF4672050.1"/>
    <property type="molecule type" value="Genomic_DNA"/>
</dbReference>
<dbReference type="InterPro" id="IPR023827">
    <property type="entry name" value="Peptidase_S8_Asp-AS"/>
</dbReference>
<feature type="region of interest" description="Disordered" evidence="9">
    <location>
        <begin position="115"/>
        <end position="187"/>
    </location>
</feature>
<keyword evidence="3 7" id="KW-0378">Hydrolase</keyword>
<protein>
    <recommendedName>
        <fullName evidence="6">subtilisin</fullName>
        <ecNumber evidence="6">3.4.21.62</ecNumber>
    </recommendedName>
</protein>
<feature type="active site" description="Charge relay system" evidence="7">
    <location>
        <position position="222"/>
    </location>
</feature>
<dbReference type="InterPro" id="IPR015500">
    <property type="entry name" value="Peptidase_S8_subtilisin-rel"/>
</dbReference>
<name>A0A7J6MLG5_PERCH</name>
<dbReference type="PROSITE" id="PS00138">
    <property type="entry name" value="SUBTILASE_SER"/>
    <property type="match status" value="1"/>
</dbReference>
<keyword evidence="4 7" id="KW-0720">Serine protease</keyword>
<evidence type="ECO:0000256" key="6">
    <source>
        <dbReference type="ARBA" id="ARBA00023619"/>
    </source>
</evidence>
<dbReference type="SUPFAM" id="SSF52743">
    <property type="entry name" value="Subtilisin-like"/>
    <property type="match status" value="1"/>
</dbReference>
<comment type="caution">
    <text evidence="12">The sequence shown here is derived from an EMBL/GenBank/DDBJ whole genome shotgun (WGS) entry which is preliminary data.</text>
</comment>
<evidence type="ECO:0000256" key="5">
    <source>
        <dbReference type="ARBA" id="ARBA00023529"/>
    </source>
</evidence>
<evidence type="ECO:0000256" key="2">
    <source>
        <dbReference type="ARBA" id="ARBA00022670"/>
    </source>
</evidence>
<dbReference type="InterPro" id="IPR000209">
    <property type="entry name" value="Peptidase_S8/S53_dom"/>
</dbReference>
<evidence type="ECO:0000313" key="12">
    <source>
        <dbReference type="EMBL" id="KAF4672050.1"/>
    </source>
</evidence>
<feature type="chain" id="PRO_5029621888" description="subtilisin" evidence="10">
    <location>
        <begin position="21"/>
        <end position="508"/>
    </location>
</feature>
<comment type="similarity">
    <text evidence="1 7 8">Belongs to the peptidase S8 family.</text>
</comment>
<feature type="compositionally biased region" description="Low complexity" evidence="9">
    <location>
        <begin position="143"/>
        <end position="168"/>
    </location>
</feature>
<evidence type="ECO:0000256" key="7">
    <source>
        <dbReference type="PROSITE-ProRule" id="PRU01240"/>
    </source>
</evidence>
<evidence type="ECO:0000256" key="1">
    <source>
        <dbReference type="ARBA" id="ARBA00011073"/>
    </source>
</evidence>
<evidence type="ECO:0000256" key="8">
    <source>
        <dbReference type="RuleBase" id="RU003355"/>
    </source>
</evidence>
<feature type="active site" description="Charge relay system" evidence="7">
    <location>
        <position position="266"/>
    </location>
</feature>
<evidence type="ECO:0000256" key="10">
    <source>
        <dbReference type="SAM" id="SignalP"/>
    </source>
</evidence>
<dbReference type="OrthoDB" id="531541at2759"/>
<dbReference type="PROSITE" id="PS00136">
    <property type="entry name" value="SUBTILASE_ASP"/>
    <property type="match status" value="1"/>
</dbReference>
<dbReference type="PANTHER" id="PTHR43806">
    <property type="entry name" value="PEPTIDASE S8"/>
    <property type="match status" value="1"/>
</dbReference>
<keyword evidence="13" id="KW-1185">Reference proteome</keyword>
<evidence type="ECO:0000313" key="13">
    <source>
        <dbReference type="Proteomes" id="UP000591131"/>
    </source>
</evidence>
<dbReference type="Pfam" id="PF00082">
    <property type="entry name" value="Peptidase_S8"/>
    <property type="match status" value="1"/>
</dbReference>
<accession>A0A7J6MLG5</accession>
<feature type="active site" description="Charge relay system" evidence="7">
    <location>
        <position position="433"/>
    </location>
</feature>
<keyword evidence="10" id="KW-0732">Signal</keyword>
<keyword evidence="2 7" id="KW-0645">Protease</keyword>
<dbReference type="PROSITE" id="PS51892">
    <property type="entry name" value="SUBTILASE"/>
    <property type="match status" value="1"/>
</dbReference>
<reference evidence="12 13" key="1">
    <citation type="submission" date="2020-04" db="EMBL/GenBank/DDBJ databases">
        <title>Perkinsus chesapeaki whole genome sequence.</title>
        <authorList>
            <person name="Bogema D.R."/>
        </authorList>
    </citation>
    <scope>NUCLEOTIDE SEQUENCE [LARGE SCALE GENOMIC DNA]</scope>
    <source>
        <strain evidence="12">ATCC PRA-425</strain>
    </source>
</reference>
<comment type="catalytic activity">
    <reaction evidence="5">
        <text>Hydrolysis of proteins with broad specificity for peptide bonds, and a preference for a large uncharged residue in P1. Hydrolyzes peptide amides.</text>
        <dbReference type="EC" id="3.4.21.62"/>
    </reaction>
</comment>
<evidence type="ECO:0000256" key="9">
    <source>
        <dbReference type="SAM" id="MobiDB-lite"/>
    </source>
</evidence>
<dbReference type="GO" id="GO:0006508">
    <property type="term" value="P:proteolysis"/>
    <property type="evidence" value="ECO:0007669"/>
    <property type="project" value="UniProtKB-KW"/>
</dbReference>
<proteinExistence type="inferred from homology"/>
<dbReference type="InterPro" id="IPR050131">
    <property type="entry name" value="Peptidase_S8_subtilisin-like"/>
</dbReference>
<dbReference type="AlphaFoldDB" id="A0A7J6MLG5"/>
<feature type="signal peptide" evidence="10">
    <location>
        <begin position="1"/>
        <end position="20"/>
    </location>
</feature>
<feature type="compositionally biased region" description="Low complexity" evidence="9">
    <location>
        <begin position="126"/>
        <end position="135"/>
    </location>
</feature>
<feature type="domain" description="Peptidase S8/S53" evidence="11">
    <location>
        <begin position="214"/>
        <end position="464"/>
    </location>
</feature>
<dbReference type="PANTHER" id="PTHR43806:SF11">
    <property type="entry name" value="CEREVISIN-RELATED"/>
    <property type="match status" value="1"/>
</dbReference>
<dbReference type="EC" id="3.4.21.62" evidence="6"/>
<evidence type="ECO:0000259" key="11">
    <source>
        <dbReference type="Pfam" id="PF00082"/>
    </source>
</evidence>
<dbReference type="Gene3D" id="3.40.50.200">
    <property type="entry name" value="Peptidase S8/S53 domain"/>
    <property type="match status" value="1"/>
</dbReference>
<evidence type="ECO:0000256" key="3">
    <source>
        <dbReference type="ARBA" id="ARBA00022801"/>
    </source>
</evidence>
<dbReference type="InterPro" id="IPR036852">
    <property type="entry name" value="Peptidase_S8/S53_dom_sf"/>
</dbReference>
<evidence type="ECO:0000256" key="4">
    <source>
        <dbReference type="ARBA" id="ARBA00022825"/>
    </source>
</evidence>
<gene>
    <name evidence="12" type="primary">SUB2_8</name>
    <name evidence="12" type="ORF">FOL47_000990</name>
</gene>
<organism evidence="12 13">
    <name type="scientific">Perkinsus chesapeaki</name>
    <name type="common">Clam parasite</name>
    <name type="synonym">Perkinsus andrewsi</name>
    <dbReference type="NCBI Taxonomy" id="330153"/>
    <lineage>
        <taxon>Eukaryota</taxon>
        <taxon>Sar</taxon>
        <taxon>Alveolata</taxon>
        <taxon>Perkinsozoa</taxon>
        <taxon>Perkinsea</taxon>
        <taxon>Perkinsida</taxon>
        <taxon>Perkinsidae</taxon>
        <taxon>Perkinsus</taxon>
    </lineage>
</organism>
<dbReference type="Proteomes" id="UP000591131">
    <property type="component" value="Unassembled WGS sequence"/>
</dbReference>
<dbReference type="InterPro" id="IPR023828">
    <property type="entry name" value="Peptidase_S8_Ser-AS"/>
</dbReference>
<dbReference type="PRINTS" id="PR00723">
    <property type="entry name" value="SUBTILISIN"/>
</dbReference>